<reference evidence="1 2" key="1">
    <citation type="journal article" date="2014" name="Agronomy (Basel)">
        <title>A Draft Genome Sequence for Ensete ventricosum, the Drought-Tolerant Tree Against Hunger.</title>
        <authorList>
            <person name="Harrison J."/>
            <person name="Moore K.A."/>
            <person name="Paszkiewicz K."/>
            <person name="Jones T."/>
            <person name="Grant M."/>
            <person name="Ambacheew D."/>
            <person name="Muzemil S."/>
            <person name="Studholme D.J."/>
        </authorList>
    </citation>
    <scope>NUCLEOTIDE SEQUENCE [LARGE SCALE GENOMIC DNA]</scope>
</reference>
<organism evidence="1 2">
    <name type="scientific">Ensete ventricosum</name>
    <name type="common">Abyssinian banana</name>
    <name type="synonym">Musa ensete</name>
    <dbReference type="NCBI Taxonomy" id="4639"/>
    <lineage>
        <taxon>Eukaryota</taxon>
        <taxon>Viridiplantae</taxon>
        <taxon>Streptophyta</taxon>
        <taxon>Embryophyta</taxon>
        <taxon>Tracheophyta</taxon>
        <taxon>Spermatophyta</taxon>
        <taxon>Magnoliopsida</taxon>
        <taxon>Liliopsida</taxon>
        <taxon>Zingiberales</taxon>
        <taxon>Musaceae</taxon>
        <taxon>Ensete</taxon>
    </lineage>
</organism>
<accession>A0A427AMQ4</accession>
<evidence type="ECO:0000313" key="2">
    <source>
        <dbReference type="Proteomes" id="UP000287651"/>
    </source>
</evidence>
<dbReference type="Proteomes" id="UP000287651">
    <property type="component" value="Unassembled WGS sequence"/>
</dbReference>
<evidence type="ECO:0000313" key="1">
    <source>
        <dbReference type="EMBL" id="RRT77514.1"/>
    </source>
</evidence>
<protein>
    <submittedName>
        <fullName evidence="1">Uncharacterized protein</fullName>
    </submittedName>
</protein>
<sequence length="190" mass="21365">MVIPPSAFHRCLHRRPRSKHFRFVYRTNKAPLLERPEVATSQSSNLMMVGRRKSTLGWLRRSLGVGLDGDGSRTPQSCRNVMGFGSGLQIGYEEHSGGGEKSIPKCPRDKAWRSALVPHCPIDSSRCRCSSASASEDLDSMLYGSLDWRAKWRRGLWILISNTLGAVRLDFIGHDVIDVEKEMASIKRRP</sequence>
<gene>
    <name evidence="1" type="ORF">B296_00001401</name>
</gene>
<name>A0A427AMQ4_ENSVE</name>
<dbReference type="EMBL" id="AMZH03001911">
    <property type="protein sequence ID" value="RRT77514.1"/>
    <property type="molecule type" value="Genomic_DNA"/>
</dbReference>
<proteinExistence type="predicted"/>
<comment type="caution">
    <text evidence="1">The sequence shown here is derived from an EMBL/GenBank/DDBJ whole genome shotgun (WGS) entry which is preliminary data.</text>
</comment>
<dbReference type="AlphaFoldDB" id="A0A427AMQ4"/>